<evidence type="ECO:0000313" key="9">
    <source>
        <dbReference type="Proteomes" id="UP001163823"/>
    </source>
</evidence>
<gene>
    <name evidence="8" type="ORF">O6P43_032880</name>
</gene>
<evidence type="ECO:0000256" key="3">
    <source>
        <dbReference type="ARBA" id="ARBA00022517"/>
    </source>
</evidence>
<evidence type="ECO:0000256" key="4">
    <source>
        <dbReference type="ARBA" id="ARBA00022552"/>
    </source>
</evidence>
<dbReference type="Proteomes" id="UP001163823">
    <property type="component" value="Chromosome 14"/>
</dbReference>
<keyword evidence="7" id="KW-1133">Transmembrane helix</keyword>
<comment type="similarity">
    <text evidence="2">Belongs to the NOP14 family.</text>
</comment>
<dbReference type="GO" id="GO:0032040">
    <property type="term" value="C:small-subunit processome"/>
    <property type="evidence" value="ECO:0007669"/>
    <property type="project" value="InterPro"/>
</dbReference>
<comment type="function">
    <text evidence="6">Involved in nucleolar processing of pre-18S ribosomal RNA. Has a role in the nuclear export of 40S pre-ribosomal subunit to the cytoplasm.</text>
</comment>
<reference evidence="8" key="1">
    <citation type="journal article" date="2023" name="Science">
        <title>Elucidation of the pathway for biosynthesis of saponin adjuvants from the soapbark tree.</title>
        <authorList>
            <person name="Reed J."/>
            <person name="Orme A."/>
            <person name="El-Demerdash A."/>
            <person name="Owen C."/>
            <person name="Martin L.B.B."/>
            <person name="Misra R.C."/>
            <person name="Kikuchi S."/>
            <person name="Rejzek M."/>
            <person name="Martin A.C."/>
            <person name="Harkess A."/>
            <person name="Leebens-Mack J."/>
            <person name="Louveau T."/>
            <person name="Stephenson M.J."/>
            <person name="Osbourn A."/>
        </authorList>
    </citation>
    <scope>NUCLEOTIDE SEQUENCE</scope>
    <source>
        <strain evidence="8">S10</strain>
    </source>
</reference>
<dbReference type="EMBL" id="JARAOO010000014">
    <property type="protein sequence ID" value="KAJ7943305.1"/>
    <property type="molecule type" value="Genomic_DNA"/>
</dbReference>
<name>A0AAD7P698_QUISA</name>
<evidence type="ECO:0000256" key="6">
    <source>
        <dbReference type="ARBA" id="ARBA00024695"/>
    </source>
</evidence>
<dbReference type="GO" id="GO:0030692">
    <property type="term" value="C:Noc4p-Nop14p complex"/>
    <property type="evidence" value="ECO:0007669"/>
    <property type="project" value="TreeGrafter"/>
</dbReference>
<evidence type="ECO:0000256" key="2">
    <source>
        <dbReference type="ARBA" id="ARBA00007466"/>
    </source>
</evidence>
<comment type="subcellular location">
    <subcellularLocation>
        <location evidence="1">Nucleus</location>
        <location evidence="1">Nucleolus</location>
    </subcellularLocation>
</comment>
<protein>
    <submittedName>
        <fullName evidence="8">Nucleolar protein 14</fullName>
    </submittedName>
</protein>
<sequence>MVIDMPEDSSFFSFGNFSRASVLLAIIETLGGYINIYGGLSSFPEIFLPISRFLLEVAQQKNMPNLLRDKLEDMSQLINSKVDEQLCEG</sequence>
<keyword evidence="9" id="KW-1185">Reference proteome</keyword>
<keyword evidence="7" id="KW-0472">Membrane</keyword>
<organism evidence="8 9">
    <name type="scientific">Quillaja saponaria</name>
    <name type="common">Soap bark tree</name>
    <dbReference type="NCBI Taxonomy" id="32244"/>
    <lineage>
        <taxon>Eukaryota</taxon>
        <taxon>Viridiplantae</taxon>
        <taxon>Streptophyta</taxon>
        <taxon>Embryophyta</taxon>
        <taxon>Tracheophyta</taxon>
        <taxon>Spermatophyta</taxon>
        <taxon>Magnoliopsida</taxon>
        <taxon>eudicotyledons</taxon>
        <taxon>Gunneridae</taxon>
        <taxon>Pentapetalae</taxon>
        <taxon>rosids</taxon>
        <taxon>fabids</taxon>
        <taxon>Fabales</taxon>
        <taxon>Quillajaceae</taxon>
        <taxon>Quillaja</taxon>
    </lineage>
</organism>
<feature type="transmembrane region" description="Helical" evidence="7">
    <location>
        <begin position="20"/>
        <end position="40"/>
    </location>
</feature>
<evidence type="ECO:0000313" key="8">
    <source>
        <dbReference type="EMBL" id="KAJ7943305.1"/>
    </source>
</evidence>
<dbReference type="GO" id="GO:0030490">
    <property type="term" value="P:maturation of SSU-rRNA"/>
    <property type="evidence" value="ECO:0007669"/>
    <property type="project" value="TreeGrafter"/>
</dbReference>
<proteinExistence type="inferred from homology"/>
<evidence type="ECO:0000256" key="5">
    <source>
        <dbReference type="ARBA" id="ARBA00023242"/>
    </source>
</evidence>
<dbReference type="KEGG" id="qsa:O6P43_032880"/>
<keyword evidence="5" id="KW-0539">Nucleus</keyword>
<comment type="caution">
    <text evidence="8">The sequence shown here is derived from an EMBL/GenBank/DDBJ whole genome shotgun (WGS) entry which is preliminary data.</text>
</comment>
<dbReference type="AlphaFoldDB" id="A0AAD7P698"/>
<evidence type="ECO:0000256" key="1">
    <source>
        <dbReference type="ARBA" id="ARBA00004604"/>
    </source>
</evidence>
<keyword evidence="4" id="KW-0698">rRNA processing</keyword>
<dbReference type="PANTHER" id="PTHR23183">
    <property type="entry name" value="NOP14"/>
    <property type="match status" value="1"/>
</dbReference>
<accession>A0AAD7P698</accession>
<dbReference type="InterPro" id="IPR007276">
    <property type="entry name" value="Nop14"/>
</dbReference>
<evidence type="ECO:0000256" key="7">
    <source>
        <dbReference type="SAM" id="Phobius"/>
    </source>
</evidence>
<dbReference type="PANTHER" id="PTHR23183:SF0">
    <property type="entry name" value="NUCLEOLAR PROTEIN 14"/>
    <property type="match status" value="1"/>
</dbReference>
<keyword evidence="7" id="KW-0812">Transmembrane</keyword>
<keyword evidence="3" id="KW-0690">Ribosome biogenesis</keyword>